<feature type="region of interest" description="Disordered" evidence="2">
    <location>
        <begin position="1203"/>
        <end position="1232"/>
    </location>
</feature>
<feature type="region of interest" description="Disordered" evidence="2">
    <location>
        <begin position="1453"/>
        <end position="1516"/>
    </location>
</feature>
<feature type="compositionally biased region" description="Pro residues" evidence="2">
    <location>
        <begin position="382"/>
        <end position="392"/>
    </location>
</feature>
<feature type="compositionally biased region" description="Low complexity" evidence="2">
    <location>
        <begin position="650"/>
        <end position="664"/>
    </location>
</feature>
<feature type="compositionally biased region" description="Polar residues" evidence="2">
    <location>
        <begin position="538"/>
        <end position="556"/>
    </location>
</feature>
<sequence>MPRPVKVTPSRPTPRPSTRSQQPSPGPQRSKVFMNALKQQQSNSNVARGDASDNDNESVCSSSKSSDVVIARPVVKGKGKDEPGVIKAPWRHPDELDYFRPHDWSEDKIITQLRVMVFTVPQPVSGKQSFIEITLYDDGDFDKPRPIKVPRGYRVPLMFVAKFQWASLKLVLTSGQREKEWSDYKFDILHLSRLCERFFSEAQAACNAGVVDIPPIKTRAPEFQVAPGAMSRKWRCPTFDRALARYNKNWLISREEFLRDFYIEFENEEYEKDVLKIDWSRWALKGHKGFKLTQDELKNGIDARMVTRGLKKDDSGKWVWVDDFMIKQEEVAAAVVIPAEEVATVPLPKSSKQGKTPISKPRKDSEPGLQRNGAPSTQSEPPGHPLTPPPLPTDGKSLDAPPQNQLVKPSRHTSSDAPSDHTAKQPSPFVEKFHSPLSSLPSSASPSVAPPSFAEKTAVEKTTTDTPQEPSDPPEKAAANISRQSKPLKIVIPALSPAKPQPCTLSASEEIQHPSSHPPPISSPGRTAQSVEAVDSISPLTPVQPDTSFSEPSQDSILKPEVEEVKPNIHAQRKLTPTSIDSTPNPSPAIAPQDAEEPVDQVEAIPELPSVVSMGPCVAALQVSSVSDNKADSNPPFFGNPTSSLEAPPEGTESTVTGTVEESPPSTPYGPPRPPLSPAEETQVPELDREEASQEPLKEAPQTPKSSNTPTRRPPPVILNPLLPPPDRSRSPSLDEIPGLGGLSSRQPLSLPPQFVAPKMTARTVTDGSSWLMMASSVSSNQVRTFKLEPQEPDLSFMETTEEVRVQNETNGTGDEETHMHSSGRQMVPSRDTDDLHTSFRDRSNQRPSLPTPQSPSTPLSTVQTAQSQTHIPVIEYDDDSDMDFGTPVTSPVIIVPGPKIENIEMLPPPFSPSPSLLNVGIASEEDSSRNQMISPQAPATPKPISRRMSLPDGAASATSSGLQSRTPTQTTPTGISVTQPERSRTPAIFGNPAGSSTDVPITVTSALAQVQLTENTSTSVQASLPAQDMLPLQVPSFPSTSGSTFSQNTLTSSANAQPTQRTAVNNHAFPHLSLPPPRTQIFAPPPAELSHPNGPLTLVPEVRRPSETSFHSPAHHQFNRLDLVAAGGPSHLPHPLQTQPTVLETTILQVPAESTPRSDQHAEVASPTRSLSGHIQPENSMGQMSLSQAMVRHISSFNGNNYVQTNTCNQSVSRKRQREDEDEDGDEVTFKSRKREGLSIREGGVVVRKVVSMVRDTLTGLNDLLEIAAENELIPSERLRASKGKGRAVETPVRDGEESQLYTPVLPSPLVQTPTRPQAPVESSDITRLSEELRSMRAEMTQLKERNTPRESSAENEHVPAMRAELEALREQVRILKETKTNAEPPEVQAMKHELVSLRNEMRSLQDISRRPSIPSVPSAPSTPLTPNVTLRFNNYTMANTIHPLAHLLAVEPETNPPTPTDADPNLRSVPTHIDSDAVQSGTSQPSSALLGKEAERRLDISSSTPHPPVVFDDIPLPVKSKRKARMIFAQRS</sequence>
<feature type="region of interest" description="Disordered" evidence="2">
    <location>
        <begin position="1154"/>
        <end position="1180"/>
    </location>
</feature>
<feature type="compositionally biased region" description="Basic and acidic residues" evidence="2">
    <location>
        <begin position="558"/>
        <end position="567"/>
    </location>
</feature>
<evidence type="ECO:0000313" key="3">
    <source>
        <dbReference type="EMBL" id="KAF5353271.1"/>
    </source>
</evidence>
<feature type="compositionally biased region" description="Polar residues" evidence="2">
    <location>
        <begin position="1203"/>
        <end position="1213"/>
    </location>
</feature>
<feature type="compositionally biased region" description="Basic and acidic residues" evidence="2">
    <location>
        <begin position="831"/>
        <end position="845"/>
    </location>
</feature>
<keyword evidence="1" id="KW-0175">Coiled coil</keyword>
<name>A0A8H5D456_9AGAR</name>
<feature type="compositionally biased region" description="Low complexity" evidence="2">
    <location>
        <begin position="1"/>
        <end position="31"/>
    </location>
</feature>
<feature type="compositionally biased region" description="Basic and acidic residues" evidence="2">
    <location>
        <begin position="686"/>
        <end position="698"/>
    </location>
</feature>
<protein>
    <submittedName>
        <fullName evidence="3">Uncharacterized protein</fullName>
    </submittedName>
</protein>
<feature type="compositionally biased region" description="Polar residues" evidence="2">
    <location>
        <begin position="37"/>
        <end position="46"/>
    </location>
</feature>
<feature type="region of interest" description="Disordered" evidence="2">
    <location>
        <begin position="347"/>
        <end position="600"/>
    </location>
</feature>
<feature type="compositionally biased region" description="Polar residues" evidence="2">
    <location>
        <begin position="1168"/>
        <end position="1180"/>
    </location>
</feature>
<evidence type="ECO:0000256" key="1">
    <source>
        <dbReference type="SAM" id="Coils"/>
    </source>
</evidence>
<keyword evidence="4" id="KW-1185">Reference proteome</keyword>
<feature type="coiled-coil region" evidence="1">
    <location>
        <begin position="1327"/>
        <end position="1409"/>
    </location>
</feature>
<evidence type="ECO:0000256" key="2">
    <source>
        <dbReference type="SAM" id="MobiDB-lite"/>
    </source>
</evidence>
<comment type="caution">
    <text evidence="3">The sequence shown here is derived from an EMBL/GenBank/DDBJ whole genome shotgun (WGS) entry which is preliminary data.</text>
</comment>
<feature type="compositionally biased region" description="Pro residues" evidence="2">
    <location>
        <begin position="665"/>
        <end position="677"/>
    </location>
</feature>
<evidence type="ECO:0000313" key="4">
    <source>
        <dbReference type="Proteomes" id="UP000559027"/>
    </source>
</evidence>
<reference evidence="3 4" key="1">
    <citation type="journal article" date="2020" name="ISME J.">
        <title>Uncovering the hidden diversity of litter-decomposition mechanisms in mushroom-forming fungi.</title>
        <authorList>
            <person name="Floudas D."/>
            <person name="Bentzer J."/>
            <person name="Ahren D."/>
            <person name="Johansson T."/>
            <person name="Persson P."/>
            <person name="Tunlid A."/>
        </authorList>
    </citation>
    <scope>NUCLEOTIDE SEQUENCE [LARGE SCALE GENOMIC DNA]</scope>
    <source>
        <strain evidence="3 4">CBS 146.42</strain>
    </source>
</reference>
<feature type="compositionally biased region" description="Polar residues" evidence="2">
    <location>
        <begin position="575"/>
        <end position="584"/>
    </location>
</feature>
<feature type="compositionally biased region" description="Low complexity" evidence="2">
    <location>
        <begin position="435"/>
        <end position="452"/>
    </location>
</feature>
<feature type="region of interest" description="Disordered" evidence="2">
    <location>
        <begin position="626"/>
        <end position="755"/>
    </location>
</feature>
<accession>A0A8H5D456</accession>
<feature type="region of interest" description="Disordered" evidence="2">
    <location>
        <begin position="1"/>
        <end position="65"/>
    </location>
</feature>
<feature type="region of interest" description="Disordered" evidence="2">
    <location>
        <begin position="809"/>
        <end position="868"/>
    </location>
</feature>
<feature type="compositionally biased region" description="Polar residues" evidence="2">
    <location>
        <begin position="1479"/>
        <end position="1489"/>
    </location>
</feature>
<proteinExistence type="predicted"/>
<dbReference type="Proteomes" id="UP000559027">
    <property type="component" value="Unassembled WGS sequence"/>
</dbReference>
<gene>
    <name evidence="3" type="ORF">D9756_007771</name>
</gene>
<feature type="region of interest" description="Disordered" evidence="2">
    <location>
        <begin position="924"/>
        <end position="997"/>
    </location>
</feature>
<feature type="region of interest" description="Disordered" evidence="2">
    <location>
        <begin position="1039"/>
        <end position="1060"/>
    </location>
</feature>
<organism evidence="3 4">
    <name type="scientific">Leucocoprinus leucothites</name>
    <dbReference type="NCBI Taxonomy" id="201217"/>
    <lineage>
        <taxon>Eukaryota</taxon>
        <taxon>Fungi</taxon>
        <taxon>Dikarya</taxon>
        <taxon>Basidiomycota</taxon>
        <taxon>Agaricomycotina</taxon>
        <taxon>Agaricomycetes</taxon>
        <taxon>Agaricomycetidae</taxon>
        <taxon>Agaricales</taxon>
        <taxon>Agaricineae</taxon>
        <taxon>Agaricaceae</taxon>
        <taxon>Leucocoprinus</taxon>
    </lineage>
</organism>
<feature type="compositionally biased region" description="Polar residues" evidence="2">
    <location>
        <begin position="957"/>
        <end position="981"/>
    </location>
</feature>
<dbReference type="EMBL" id="JAACJO010000010">
    <property type="protein sequence ID" value="KAF5353271.1"/>
    <property type="molecule type" value="Genomic_DNA"/>
</dbReference>
<feature type="compositionally biased region" description="Polar residues" evidence="2">
    <location>
        <begin position="1048"/>
        <end position="1060"/>
    </location>
</feature>
<dbReference type="OrthoDB" id="3062753at2759"/>
<feature type="region of interest" description="Disordered" evidence="2">
    <location>
        <begin position="1308"/>
        <end position="1327"/>
    </location>
</feature>
<feature type="compositionally biased region" description="Pro residues" evidence="2">
    <location>
        <begin position="712"/>
        <end position="726"/>
    </location>
</feature>